<feature type="binding site" evidence="15">
    <location>
        <position position="22"/>
    </location>
    <ligand>
        <name>Mg(2+)</name>
        <dbReference type="ChEBI" id="CHEBI:18420"/>
        <label>1</label>
    </ligand>
</feature>
<evidence type="ECO:0000256" key="1">
    <source>
        <dbReference type="ARBA" id="ARBA00004651"/>
    </source>
</evidence>
<feature type="transmembrane region" description="Helical" evidence="16">
    <location>
        <begin position="733"/>
        <end position="752"/>
    </location>
</feature>
<evidence type="ECO:0000256" key="15">
    <source>
        <dbReference type="PIRSR" id="PIRSR603373-2"/>
    </source>
</evidence>
<keyword evidence="11 16" id="KW-0472">Membrane</keyword>
<protein>
    <recommendedName>
        <fullName evidence="12 13">Ferrous iron transport protein B</fullName>
    </recommendedName>
</protein>
<dbReference type="NCBIfam" id="TIGR00437">
    <property type="entry name" value="feoB"/>
    <property type="match status" value="1"/>
</dbReference>
<feature type="binding site" evidence="14">
    <location>
        <begin position="57"/>
        <end position="60"/>
    </location>
    <ligand>
        <name>GTP</name>
        <dbReference type="ChEBI" id="CHEBI:37565"/>
        <label>1</label>
    </ligand>
</feature>
<feature type="transmembrane region" description="Helical" evidence="16">
    <location>
        <begin position="433"/>
        <end position="459"/>
    </location>
</feature>
<comment type="function">
    <text evidence="16">Probable transporter of a GTP-driven Fe(2+) uptake system.</text>
</comment>
<feature type="binding site" evidence="14">
    <location>
        <begin position="117"/>
        <end position="120"/>
    </location>
    <ligand>
        <name>GTP</name>
        <dbReference type="ChEBI" id="CHEBI:37565"/>
        <label>1</label>
    </ligand>
</feature>
<evidence type="ECO:0000256" key="8">
    <source>
        <dbReference type="ARBA" id="ARBA00023004"/>
    </source>
</evidence>
<sequence length="836" mass="90489">MSARILAALAGQPNCGKSTVFNMLTGARQHVANFPGVTVEKKSGHFKLDGNSCELVDLPGAYSISSYSPEERVTRDFLLFDHPKVVVNVIDASNLRRHLCLTVELLELEANVVVHCNMMDVAERRGQKLDIEALAARLGVPVSSGVGRKGQGREKLAAVMTEAMEQPPKDEPFRVDYGPLEPHIRAVEDVLAEGGELGAPRRWLAVRLLEGDAGATAFVGEVFFDPLRLGSVVDEHRQAFQATSGESPAAFAALARRRLARTLAQAATIKAAGPERTATDRIDDLVCHKFLGPAILVAVLFVLYQVSIVYGYKLTNYTWPLLAGLKNFVAGYLPPSGMLEDPVLRSLGLWFMDSINALLNYIPIFFLLFFCVAFLEDTGYMPRMAFILDRLFRSYGLHGQSTLPMVLAGVYLGGCCVPGVMACKAIPDDKSRLATILIIPLMNCLAKVPLYVLLVGAFFPHEASAAMFFISTVTLFMALPIARLLSGTLLSNLDSAPFIMEMPPYHMPTLRNLLTRAIEKVALFIQKIVTVVAAVAVIVFVLLQFPGISREHKAAYEARLDEARGQLDAAVAGSRFEAVLAGDGLLHFLRFEEAYKAARSGIEDAEAAKAVDARFRDESPDFFAILKPRTDAAAKAAQAGVKVFAVARDSITLEMRRERLETSFLGILGRALEPVTQFAGFNWRVNAGLLSAFAAKESAVATMGAIYKLEAGGNDNASLEDSMRKGEADFTPLHALALMLFMALYPPCMATSMMIKVQTGQAKWMVLAILYPMVLGIVVASAVFTGSRLLGLDGVTAMWSFYAVAVAATIIAGLIPHRTPGVLPVAADACPAAQNP</sequence>
<organism evidence="18 19">
    <name type="scientific">Solidesulfovibrio carbinolicus</name>
    <dbReference type="NCBI Taxonomy" id="296842"/>
    <lineage>
        <taxon>Bacteria</taxon>
        <taxon>Pseudomonadati</taxon>
        <taxon>Thermodesulfobacteriota</taxon>
        <taxon>Desulfovibrionia</taxon>
        <taxon>Desulfovibrionales</taxon>
        <taxon>Desulfovibrionaceae</taxon>
        <taxon>Solidesulfovibrio</taxon>
    </lineage>
</organism>
<dbReference type="InterPro" id="IPR041069">
    <property type="entry name" value="FeoB_Cyto"/>
</dbReference>
<evidence type="ECO:0000256" key="5">
    <source>
        <dbReference type="ARBA" id="ARBA00022692"/>
    </source>
</evidence>
<name>A0A4V0YQQ1_9BACT</name>
<dbReference type="Gene3D" id="3.40.50.300">
    <property type="entry name" value="P-loop containing nucleotide triphosphate hydrolases"/>
    <property type="match status" value="1"/>
</dbReference>
<evidence type="ECO:0000256" key="11">
    <source>
        <dbReference type="ARBA" id="ARBA00023136"/>
    </source>
</evidence>
<feature type="transmembrane region" description="Helical" evidence="16">
    <location>
        <begin position="355"/>
        <end position="375"/>
    </location>
</feature>
<dbReference type="KEGG" id="dcb:C3Y92_07515"/>
<dbReference type="OrthoDB" id="9809127at2"/>
<comment type="subcellular location">
    <subcellularLocation>
        <location evidence="16">Cell inner membrane</location>
        <topology evidence="16">Multi-pass membrane protein</topology>
    </subcellularLocation>
    <subcellularLocation>
        <location evidence="1">Cell membrane</location>
        <topology evidence="1">Multi-pass membrane protein</topology>
    </subcellularLocation>
</comment>
<keyword evidence="8 16" id="KW-0408">Iron</keyword>
<evidence type="ECO:0000256" key="4">
    <source>
        <dbReference type="ARBA" id="ARBA00022496"/>
    </source>
</evidence>
<dbReference type="PANTHER" id="PTHR43185">
    <property type="entry name" value="FERROUS IRON TRANSPORT PROTEIN B"/>
    <property type="match status" value="1"/>
</dbReference>
<feature type="binding site" evidence="15">
    <location>
        <position position="26"/>
    </location>
    <ligand>
        <name>Mg(2+)</name>
        <dbReference type="ChEBI" id="CHEBI:18420"/>
        <label>2</label>
    </ligand>
</feature>
<dbReference type="Proteomes" id="UP000293296">
    <property type="component" value="Chromosome"/>
</dbReference>
<keyword evidence="5 16" id="KW-0812">Transmembrane</keyword>
<dbReference type="Pfam" id="PF17910">
    <property type="entry name" value="FeoB_Cyto"/>
    <property type="match status" value="1"/>
</dbReference>
<dbReference type="InterPro" id="IPR050860">
    <property type="entry name" value="FeoB_GTPase"/>
</dbReference>
<evidence type="ECO:0000313" key="19">
    <source>
        <dbReference type="Proteomes" id="UP000293296"/>
    </source>
</evidence>
<keyword evidence="4 16" id="KW-0410">Iron transport</keyword>
<evidence type="ECO:0000256" key="2">
    <source>
        <dbReference type="ARBA" id="ARBA00022448"/>
    </source>
</evidence>
<evidence type="ECO:0000256" key="3">
    <source>
        <dbReference type="ARBA" id="ARBA00022475"/>
    </source>
</evidence>
<keyword evidence="7 16" id="KW-1133">Transmembrane helix</keyword>
<keyword evidence="19" id="KW-1185">Reference proteome</keyword>
<dbReference type="PROSITE" id="PS51711">
    <property type="entry name" value="G_FEOB"/>
    <property type="match status" value="1"/>
</dbReference>
<feature type="binding site" evidence="14">
    <location>
        <begin position="11"/>
        <end position="18"/>
    </location>
    <ligand>
        <name>GTP</name>
        <dbReference type="ChEBI" id="CHEBI:37565"/>
        <label>1</label>
    </ligand>
</feature>
<feature type="transmembrane region" description="Helical" evidence="16">
    <location>
        <begin position="521"/>
        <end position="543"/>
    </location>
</feature>
<reference evidence="18 19" key="1">
    <citation type="submission" date="2018-02" db="EMBL/GenBank/DDBJ databases">
        <title>Genome sequence of Desulfovibrio carbinolicus DSM 3852.</title>
        <authorList>
            <person name="Wilbanks E."/>
            <person name="Skennerton C.T."/>
            <person name="Orphan V.J."/>
        </authorList>
    </citation>
    <scope>NUCLEOTIDE SEQUENCE [LARGE SCALE GENOMIC DNA]</scope>
    <source>
        <strain evidence="18 19">DSM 3852</strain>
    </source>
</reference>
<dbReference type="Gene3D" id="1.10.287.1770">
    <property type="match status" value="1"/>
</dbReference>
<feature type="domain" description="FeoB-type G" evidence="17">
    <location>
        <begin position="4"/>
        <end position="166"/>
    </location>
</feature>
<evidence type="ECO:0000256" key="13">
    <source>
        <dbReference type="NCBIfam" id="TIGR00437"/>
    </source>
</evidence>
<dbReference type="RefSeq" id="WP_129351308.1">
    <property type="nucleotide sequence ID" value="NZ_CP026538.1"/>
</dbReference>
<comment type="similarity">
    <text evidence="16">Belongs to the TRAFAC class TrmE-Era-EngA-EngB-Septin-like GTPase superfamily. FeoB GTPase (TC 9.A.8) family.</text>
</comment>
<evidence type="ECO:0000256" key="7">
    <source>
        <dbReference type="ARBA" id="ARBA00022989"/>
    </source>
</evidence>
<evidence type="ECO:0000256" key="16">
    <source>
        <dbReference type="RuleBase" id="RU362098"/>
    </source>
</evidence>
<keyword evidence="9" id="KW-0406">Ion transport</keyword>
<dbReference type="GO" id="GO:0046872">
    <property type="term" value="F:metal ion binding"/>
    <property type="evidence" value="ECO:0007669"/>
    <property type="project" value="UniProtKB-KW"/>
</dbReference>
<dbReference type="Pfam" id="PF07670">
    <property type="entry name" value="Gate"/>
    <property type="match status" value="2"/>
</dbReference>
<gene>
    <name evidence="18" type="primary">feoB</name>
    <name evidence="18" type="ORF">C3Y92_07515</name>
</gene>
<feature type="transmembrane region" description="Helical" evidence="16">
    <location>
        <begin position="465"/>
        <end position="485"/>
    </location>
</feature>
<dbReference type="InterPro" id="IPR027417">
    <property type="entry name" value="P-loop_NTPase"/>
</dbReference>
<feature type="binding site" evidence="15">
    <location>
        <position position="25"/>
    </location>
    <ligand>
        <name>Mg(2+)</name>
        <dbReference type="ChEBI" id="CHEBI:18420"/>
        <label>2</label>
    </ligand>
</feature>
<dbReference type="GO" id="GO:0015093">
    <property type="term" value="F:ferrous iron transmembrane transporter activity"/>
    <property type="evidence" value="ECO:0007669"/>
    <property type="project" value="UniProtKB-UniRule"/>
</dbReference>
<feature type="transmembrane region" description="Helical" evidence="16">
    <location>
        <begin position="764"/>
        <end position="784"/>
    </location>
</feature>
<dbReference type="InterPro" id="IPR006073">
    <property type="entry name" value="GTP-bd"/>
</dbReference>
<dbReference type="InterPro" id="IPR011642">
    <property type="entry name" value="Gate_dom"/>
</dbReference>
<accession>A0A4V0YQQ1</accession>
<dbReference type="Pfam" id="PF02421">
    <property type="entry name" value="FeoB_N"/>
    <property type="match status" value="1"/>
</dbReference>
<dbReference type="EMBL" id="CP026538">
    <property type="protein sequence ID" value="QAZ67082.1"/>
    <property type="molecule type" value="Genomic_DNA"/>
</dbReference>
<evidence type="ECO:0000256" key="10">
    <source>
        <dbReference type="ARBA" id="ARBA00023134"/>
    </source>
</evidence>
<feature type="transmembrane region" description="Helical" evidence="16">
    <location>
        <begin position="290"/>
        <end position="312"/>
    </location>
</feature>
<dbReference type="CDD" id="cd01879">
    <property type="entry name" value="FeoB"/>
    <property type="match status" value="1"/>
</dbReference>
<dbReference type="AlphaFoldDB" id="A0A4V0YQQ1"/>
<keyword evidence="15" id="KW-0460">Magnesium</keyword>
<evidence type="ECO:0000313" key="18">
    <source>
        <dbReference type="EMBL" id="QAZ67082.1"/>
    </source>
</evidence>
<dbReference type="InterPro" id="IPR011640">
    <property type="entry name" value="Fe2_transport_prot_B_C"/>
</dbReference>
<keyword evidence="3" id="KW-1003">Cell membrane</keyword>
<dbReference type="InterPro" id="IPR030389">
    <property type="entry name" value="G_FEOB_dom"/>
</dbReference>
<keyword evidence="15" id="KW-0479">Metal-binding</keyword>
<dbReference type="SUPFAM" id="SSF52540">
    <property type="entry name" value="P-loop containing nucleoside triphosphate hydrolases"/>
    <property type="match status" value="1"/>
</dbReference>
<keyword evidence="6 14" id="KW-0547">Nucleotide-binding</keyword>
<evidence type="ECO:0000256" key="6">
    <source>
        <dbReference type="ARBA" id="ARBA00022741"/>
    </source>
</evidence>
<dbReference type="Pfam" id="PF07664">
    <property type="entry name" value="FeoB_C"/>
    <property type="match status" value="1"/>
</dbReference>
<dbReference type="GO" id="GO:0005886">
    <property type="term" value="C:plasma membrane"/>
    <property type="evidence" value="ECO:0007669"/>
    <property type="project" value="UniProtKB-SubCell"/>
</dbReference>
<feature type="transmembrane region" description="Helical" evidence="16">
    <location>
        <begin position="402"/>
        <end position="421"/>
    </location>
</feature>
<evidence type="ECO:0000256" key="12">
    <source>
        <dbReference type="ARBA" id="ARBA00031200"/>
    </source>
</evidence>
<evidence type="ECO:0000256" key="9">
    <source>
        <dbReference type="ARBA" id="ARBA00023065"/>
    </source>
</evidence>
<feature type="transmembrane region" description="Helical" evidence="16">
    <location>
        <begin position="796"/>
        <end position="815"/>
    </location>
</feature>
<keyword evidence="2 16" id="KW-0813">Transport</keyword>
<dbReference type="PANTHER" id="PTHR43185:SF1">
    <property type="entry name" value="FE(2+) TRANSPORTER FEOB"/>
    <property type="match status" value="1"/>
</dbReference>
<dbReference type="GO" id="GO:0005525">
    <property type="term" value="F:GTP binding"/>
    <property type="evidence" value="ECO:0007669"/>
    <property type="project" value="UniProtKB-KW"/>
</dbReference>
<evidence type="ECO:0000256" key="14">
    <source>
        <dbReference type="PIRSR" id="PIRSR603373-1"/>
    </source>
</evidence>
<keyword evidence="10 14" id="KW-0342">GTP-binding</keyword>
<dbReference type="PRINTS" id="PR00326">
    <property type="entry name" value="GTP1OBG"/>
</dbReference>
<dbReference type="InterPro" id="IPR003373">
    <property type="entry name" value="Fe2_transport_prot-B"/>
</dbReference>
<proteinExistence type="inferred from homology"/>
<feature type="binding site" evidence="14">
    <location>
        <begin position="36"/>
        <end position="40"/>
    </location>
    <ligand>
        <name>GTP</name>
        <dbReference type="ChEBI" id="CHEBI:37565"/>
        <label>1</label>
    </ligand>
</feature>
<evidence type="ECO:0000259" key="17">
    <source>
        <dbReference type="PROSITE" id="PS51711"/>
    </source>
</evidence>